<protein>
    <submittedName>
        <fullName evidence="1">Uncharacterized protein</fullName>
    </submittedName>
</protein>
<dbReference type="EMBL" id="HG992978">
    <property type="protein sequence ID" value="CAE7014202.1"/>
    <property type="molecule type" value="Genomic_DNA"/>
</dbReference>
<evidence type="ECO:0000313" key="2">
    <source>
        <dbReference type="Proteomes" id="UP000472372"/>
    </source>
</evidence>
<dbReference type="Proteomes" id="UP000472372">
    <property type="component" value="Chromosome 2"/>
</dbReference>
<sequence length="112" mass="12412">MSPISRLARLLLILHALVNIALGIYPFFNATEYSAITGVEAPERALQDLGLGTIAIGWYQLIFTLQGNRKMMASTIPLRCVFAGLMYVLERPPPLLIYELVVVWFSGIAVFA</sequence>
<organism evidence="1 2">
    <name type="scientific">Pyrenophora teres f. teres</name>
    <dbReference type="NCBI Taxonomy" id="97479"/>
    <lineage>
        <taxon>Eukaryota</taxon>
        <taxon>Fungi</taxon>
        <taxon>Dikarya</taxon>
        <taxon>Ascomycota</taxon>
        <taxon>Pezizomycotina</taxon>
        <taxon>Dothideomycetes</taxon>
        <taxon>Pleosporomycetidae</taxon>
        <taxon>Pleosporales</taxon>
        <taxon>Pleosporineae</taxon>
        <taxon>Pleosporaceae</taxon>
        <taxon>Pyrenophora</taxon>
    </lineage>
</organism>
<proteinExistence type="predicted"/>
<accession>A0A6S6VHT4</accession>
<dbReference type="AlphaFoldDB" id="A0A6S6VHT4"/>
<gene>
    <name evidence="1" type="ORF">PTTW11_02617</name>
</gene>
<name>A0A6S6VHT4_9PLEO</name>
<evidence type="ECO:0000313" key="1">
    <source>
        <dbReference type="EMBL" id="CAE7014202.1"/>
    </source>
</evidence>
<reference evidence="1" key="1">
    <citation type="submission" date="2021-02" db="EMBL/GenBank/DDBJ databases">
        <authorList>
            <person name="Syme A R."/>
            <person name="Syme A R."/>
            <person name="Moolhuijzen P."/>
        </authorList>
    </citation>
    <scope>NUCLEOTIDE SEQUENCE</scope>
    <source>
        <strain evidence="1">W1-1</strain>
    </source>
</reference>